<name>A0ABP0SDZ2_9DINO</name>
<feature type="non-terminal residue" evidence="1">
    <location>
        <position position="153"/>
    </location>
</feature>
<evidence type="ECO:0000313" key="1">
    <source>
        <dbReference type="EMBL" id="CAK9110521.1"/>
    </source>
</evidence>
<dbReference type="EMBL" id="CAXAMN010027406">
    <property type="protein sequence ID" value="CAK9110521.1"/>
    <property type="molecule type" value="Genomic_DNA"/>
</dbReference>
<proteinExistence type="predicted"/>
<gene>
    <name evidence="1" type="ORF">CCMP2556_LOCUS51367</name>
</gene>
<organism evidence="1 2">
    <name type="scientific">Durusdinium trenchii</name>
    <dbReference type="NCBI Taxonomy" id="1381693"/>
    <lineage>
        <taxon>Eukaryota</taxon>
        <taxon>Sar</taxon>
        <taxon>Alveolata</taxon>
        <taxon>Dinophyceae</taxon>
        <taxon>Suessiales</taxon>
        <taxon>Symbiodiniaceae</taxon>
        <taxon>Durusdinium</taxon>
    </lineage>
</organism>
<sequence>MDWLCQVQSPCIRHVSNCATWDPSYERPITERLDLRAWVDDASWLNCKENLGVYNRPERIAAHELAAAACLKLARNLSVENAEIQARWWRRGLPERLAVQARCDLAAPGGERSAAWCEAVPSFMANVVANNPELRKEALEALWPHGLAAVLAI</sequence>
<dbReference type="Proteomes" id="UP001642484">
    <property type="component" value="Unassembled WGS sequence"/>
</dbReference>
<comment type="caution">
    <text evidence="1">The sequence shown here is derived from an EMBL/GenBank/DDBJ whole genome shotgun (WGS) entry which is preliminary data.</text>
</comment>
<accession>A0ABP0SDZ2</accession>
<protein>
    <submittedName>
        <fullName evidence="1">Uncharacterized protein</fullName>
    </submittedName>
</protein>
<evidence type="ECO:0000313" key="2">
    <source>
        <dbReference type="Proteomes" id="UP001642484"/>
    </source>
</evidence>
<keyword evidence="2" id="KW-1185">Reference proteome</keyword>
<reference evidence="1 2" key="1">
    <citation type="submission" date="2024-02" db="EMBL/GenBank/DDBJ databases">
        <authorList>
            <person name="Chen Y."/>
            <person name="Shah S."/>
            <person name="Dougan E. K."/>
            <person name="Thang M."/>
            <person name="Chan C."/>
        </authorList>
    </citation>
    <scope>NUCLEOTIDE SEQUENCE [LARGE SCALE GENOMIC DNA]</scope>
</reference>